<dbReference type="AlphaFoldDB" id="A0A835K200"/>
<keyword evidence="2" id="KW-1185">Reference proteome</keyword>
<name>A0A835K200_9ROSI</name>
<comment type="caution">
    <text evidence="1">The sequence shown here is derived from an EMBL/GenBank/DDBJ whole genome shotgun (WGS) entry which is preliminary data.</text>
</comment>
<proteinExistence type="predicted"/>
<gene>
    <name evidence="1" type="ORF">SADUNF_Sadunf05G0018700</name>
</gene>
<dbReference type="OrthoDB" id="1932741at2759"/>
<dbReference type="Proteomes" id="UP000657918">
    <property type="component" value="Unassembled WGS sequence"/>
</dbReference>
<evidence type="ECO:0000313" key="2">
    <source>
        <dbReference type="Proteomes" id="UP000657918"/>
    </source>
</evidence>
<dbReference type="EMBL" id="JADGMS010000005">
    <property type="protein sequence ID" value="KAF9681600.1"/>
    <property type="molecule type" value="Genomic_DNA"/>
</dbReference>
<evidence type="ECO:0000313" key="1">
    <source>
        <dbReference type="EMBL" id="KAF9681600.1"/>
    </source>
</evidence>
<reference evidence="1 2" key="1">
    <citation type="submission" date="2020-10" db="EMBL/GenBank/DDBJ databases">
        <title>Plant Genome Project.</title>
        <authorList>
            <person name="Zhang R.-G."/>
        </authorList>
    </citation>
    <scope>NUCLEOTIDE SEQUENCE [LARGE SCALE GENOMIC DNA]</scope>
    <source>
        <strain evidence="1">FAFU-HL-1</strain>
        <tissue evidence="1">Leaf</tissue>
    </source>
</reference>
<protein>
    <submittedName>
        <fullName evidence="1">Uncharacterized protein</fullName>
    </submittedName>
</protein>
<organism evidence="1 2">
    <name type="scientific">Salix dunnii</name>
    <dbReference type="NCBI Taxonomy" id="1413687"/>
    <lineage>
        <taxon>Eukaryota</taxon>
        <taxon>Viridiplantae</taxon>
        <taxon>Streptophyta</taxon>
        <taxon>Embryophyta</taxon>
        <taxon>Tracheophyta</taxon>
        <taxon>Spermatophyta</taxon>
        <taxon>Magnoliopsida</taxon>
        <taxon>eudicotyledons</taxon>
        <taxon>Gunneridae</taxon>
        <taxon>Pentapetalae</taxon>
        <taxon>rosids</taxon>
        <taxon>fabids</taxon>
        <taxon>Malpighiales</taxon>
        <taxon>Salicaceae</taxon>
        <taxon>Saliceae</taxon>
        <taxon>Salix</taxon>
    </lineage>
</organism>
<sequence length="129" mass="14233">MNGPPKQQVVRSWINTHNFDVIGLLETRATSINLDSVKAKTLPFNWGAIYNLQDSSLCRILIGWNPQKVAVHLVHPSVQLNGISTCLVSLLIALQLVMLISPGEAVAERPLWKILEVRFGGSPAIRLVD</sequence>
<accession>A0A835K200</accession>